<proteinExistence type="predicted"/>
<dbReference type="EMBL" id="KZ819204">
    <property type="protein sequence ID" value="PWY97646.1"/>
    <property type="molecule type" value="Genomic_DNA"/>
</dbReference>
<gene>
    <name evidence="2" type="ORF">BCV70DRAFT_202698</name>
</gene>
<dbReference type="PROSITE" id="PS51257">
    <property type="entry name" value="PROKAR_LIPOPROTEIN"/>
    <property type="match status" value="1"/>
</dbReference>
<evidence type="ECO:0000313" key="3">
    <source>
        <dbReference type="Proteomes" id="UP000246740"/>
    </source>
</evidence>
<reference evidence="2 3" key="1">
    <citation type="journal article" date="2018" name="Mol. Biol. Evol.">
        <title>Broad Genomic Sampling Reveals a Smut Pathogenic Ancestry of the Fungal Clade Ustilaginomycotina.</title>
        <authorList>
            <person name="Kijpornyongpan T."/>
            <person name="Mondo S.J."/>
            <person name="Barry K."/>
            <person name="Sandor L."/>
            <person name="Lee J."/>
            <person name="Lipzen A."/>
            <person name="Pangilinan J."/>
            <person name="LaButti K."/>
            <person name="Hainaut M."/>
            <person name="Henrissat B."/>
            <person name="Grigoriev I.V."/>
            <person name="Spatafora J.W."/>
            <person name="Aime M.C."/>
        </authorList>
    </citation>
    <scope>NUCLEOTIDE SEQUENCE [LARGE SCALE GENOMIC DNA]</scope>
    <source>
        <strain evidence="2 3">MCA 3645</strain>
    </source>
</reference>
<name>A0A317XHB9_9BASI</name>
<dbReference type="InParanoid" id="A0A317XHB9"/>
<evidence type="ECO:0000313" key="2">
    <source>
        <dbReference type="EMBL" id="PWY97646.1"/>
    </source>
</evidence>
<dbReference type="AlphaFoldDB" id="A0A317XHB9"/>
<dbReference type="Proteomes" id="UP000246740">
    <property type="component" value="Unassembled WGS sequence"/>
</dbReference>
<feature type="compositionally biased region" description="Basic and acidic residues" evidence="1">
    <location>
        <begin position="80"/>
        <end position="101"/>
    </location>
</feature>
<sequence>MPDCVRQPVSGNAPVYGQATTQILVIQACLDSNFSPLAAACLSLLACRFDPFRVFSSLHFLIEPLASDDRRSAAQSSYRLKSEKTADDNNINNDKKQPTAE</sequence>
<accession>A0A317XHB9</accession>
<feature type="region of interest" description="Disordered" evidence="1">
    <location>
        <begin position="69"/>
        <end position="101"/>
    </location>
</feature>
<evidence type="ECO:0000256" key="1">
    <source>
        <dbReference type="SAM" id="MobiDB-lite"/>
    </source>
</evidence>
<organism evidence="2 3">
    <name type="scientific">Testicularia cyperi</name>
    <dbReference type="NCBI Taxonomy" id="1882483"/>
    <lineage>
        <taxon>Eukaryota</taxon>
        <taxon>Fungi</taxon>
        <taxon>Dikarya</taxon>
        <taxon>Basidiomycota</taxon>
        <taxon>Ustilaginomycotina</taxon>
        <taxon>Ustilaginomycetes</taxon>
        <taxon>Ustilaginales</taxon>
        <taxon>Anthracoideaceae</taxon>
        <taxon>Testicularia</taxon>
    </lineage>
</organism>
<keyword evidence="3" id="KW-1185">Reference proteome</keyword>
<protein>
    <submittedName>
        <fullName evidence="2">Uncharacterized protein</fullName>
    </submittedName>
</protein>